<reference evidence="2 3" key="1">
    <citation type="submission" date="2021-08" db="EMBL/GenBank/DDBJ databases">
        <authorList>
            <person name="Zhang D."/>
            <person name="Zhang A."/>
            <person name="Wang L."/>
        </authorList>
    </citation>
    <scope>NUCLEOTIDE SEQUENCE [LARGE SCALE GENOMIC DNA]</scope>
    <source>
        <strain evidence="2 3">WL0086</strain>
    </source>
</reference>
<organism evidence="2 3">
    <name type="scientific">Actomonas aquatica</name>
    <dbReference type="NCBI Taxonomy" id="2866162"/>
    <lineage>
        <taxon>Bacteria</taxon>
        <taxon>Pseudomonadati</taxon>
        <taxon>Verrucomicrobiota</taxon>
        <taxon>Opitutia</taxon>
        <taxon>Opitutales</taxon>
        <taxon>Opitutaceae</taxon>
        <taxon>Actomonas</taxon>
    </lineage>
</organism>
<proteinExistence type="predicted"/>
<protein>
    <submittedName>
        <fullName evidence="2">Pectate lyase</fullName>
    </submittedName>
</protein>
<evidence type="ECO:0000313" key="3">
    <source>
        <dbReference type="Proteomes" id="UP000738431"/>
    </source>
</evidence>
<evidence type="ECO:0000313" key="2">
    <source>
        <dbReference type="EMBL" id="WRQ88252.1"/>
    </source>
</evidence>
<dbReference type="EMBL" id="CP139781">
    <property type="protein sequence ID" value="WRQ88252.1"/>
    <property type="molecule type" value="Genomic_DNA"/>
</dbReference>
<feature type="chain" id="PRO_5047196013" evidence="1">
    <location>
        <begin position="22"/>
        <end position="455"/>
    </location>
</feature>
<keyword evidence="1" id="KW-0732">Signal</keyword>
<gene>
    <name evidence="2" type="ORF">K1X11_002465</name>
</gene>
<name>A0ABZ1CAC3_9BACT</name>
<dbReference type="Gene3D" id="1.50.10.20">
    <property type="match status" value="1"/>
</dbReference>
<reference evidence="2 3" key="2">
    <citation type="submission" date="2023-12" db="EMBL/GenBank/DDBJ databases">
        <title>Description of an unclassified Opitutus bacterium of Verrucomicrobiota.</title>
        <authorList>
            <person name="Zhang D.-F."/>
        </authorList>
    </citation>
    <scope>NUCLEOTIDE SEQUENCE [LARGE SCALE GENOMIC DNA]</scope>
    <source>
        <strain evidence="2 3">WL0086</strain>
    </source>
</reference>
<keyword evidence="2" id="KW-0456">Lyase</keyword>
<dbReference type="GO" id="GO:0016829">
    <property type="term" value="F:lyase activity"/>
    <property type="evidence" value="ECO:0007669"/>
    <property type="project" value="UniProtKB-KW"/>
</dbReference>
<accession>A0ABZ1CAC3</accession>
<dbReference type="InterPro" id="IPR012669">
    <property type="entry name" value="Pectate_lyase"/>
</dbReference>
<dbReference type="Proteomes" id="UP000738431">
    <property type="component" value="Chromosome"/>
</dbReference>
<sequence length="455" mass="50748">MHLRFLPLLLALGVMTLPVRADLRAEATESLRRGVAFFTTLNVHGGYGYAATPDNAQRWGESPLGPAEVEVQPPGTPAVGESLLRVWQVTGDDVALAGARAAAAALIRGQNRHGGWDHTIDFSDLTNETVSFDDNQTQAAIGFLLKLNREIDDPALAAAVERSIAMMIATQLPNGGWPHRYPAGGDYHDYATFNDGGINDCVAVMILARRLYPDDGDGGIDRSLRQVARFMMISQLPPPQPGWAQQYNEYLQPAWARTFEPPAVCPAVTVRNLETLIDLWLELGDETLLEPIPDSLRWLRESRLPNGKWARFVEIGTGKALYYDRGRVRVDSVTELHPERRTGYGYETDLSGHLAAVTARFEAALELGRKGLRARENTALAESDERTRARLEVTVRRIIADQEASGAWISREDRFKKVMPRGVRWNGEYEQMDRVRSAVFNRNVALLCDYLELTR</sequence>
<evidence type="ECO:0000256" key="1">
    <source>
        <dbReference type="SAM" id="SignalP"/>
    </source>
</evidence>
<dbReference type="Pfam" id="PF09492">
    <property type="entry name" value="Pec_lyase"/>
    <property type="match status" value="1"/>
</dbReference>
<dbReference type="RefSeq" id="WP_324726065.1">
    <property type="nucleotide sequence ID" value="NZ_CP139781.1"/>
</dbReference>
<dbReference type="SUPFAM" id="SSF81853">
    <property type="entry name" value="Family 10 polysaccharide lyase"/>
    <property type="match status" value="1"/>
</dbReference>
<keyword evidence="3" id="KW-1185">Reference proteome</keyword>
<feature type="signal peptide" evidence="1">
    <location>
        <begin position="1"/>
        <end position="21"/>
    </location>
</feature>